<dbReference type="SUPFAM" id="SSF75445">
    <property type="entry name" value="D-ribose-5-phosphate isomerase (RpiA), lid domain"/>
    <property type="match status" value="1"/>
</dbReference>
<dbReference type="Gene3D" id="3.40.50.1360">
    <property type="match status" value="1"/>
</dbReference>
<evidence type="ECO:0000256" key="2">
    <source>
        <dbReference type="ARBA" id="ARBA00023235"/>
    </source>
</evidence>
<dbReference type="PANTHER" id="PTHR11934">
    <property type="entry name" value="RIBOSE-5-PHOSPHATE ISOMERASE"/>
    <property type="match status" value="1"/>
</dbReference>
<dbReference type="GO" id="GO:0009052">
    <property type="term" value="P:pentose-phosphate shunt, non-oxidative branch"/>
    <property type="evidence" value="ECO:0007669"/>
    <property type="project" value="InterPro"/>
</dbReference>
<sequence length="224" mass="25281">MHEQTIEELVAKYIPADSVVALGTSHLAEIFLKKLAFRTLTENESFQLVPTSMRLAALAAELHIPITSIDEHEIDVAIDFVDLIDRDYNFLKSDSHSLIRDKMICQSATDFIAISERKNLVTKLSGKVGFEIAQFGHRHTLTELSRFGKTEMKKEGKKDFKTESGNLLAFCQVDAIFSLDDLEFQSKQIPGVIETGLFIGYADRMILYNPGLEALSRIRVTQKR</sequence>
<evidence type="ECO:0000313" key="5">
    <source>
        <dbReference type="Proteomes" id="UP000675968"/>
    </source>
</evidence>
<dbReference type="EMBL" id="JAGVWC010000009">
    <property type="protein sequence ID" value="MBS3061487.1"/>
    <property type="molecule type" value="Genomic_DNA"/>
</dbReference>
<gene>
    <name evidence="4" type="ORF">J4215_02810</name>
</gene>
<dbReference type="PANTHER" id="PTHR11934:SF0">
    <property type="entry name" value="RIBOSE-5-PHOSPHATE ISOMERASE"/>
    <property type="match status" value="1"/>
</dbReference>
<dbReference type="InterPro" id="IPR004788">
    <property type="entry name" value="Ribose5P_isomerase_type_A"/>
</dbReference>
<dbReference type="GO" id="GO:0005829">
    <property type="term" value="C:cytosol"/>
    <property type="evidence" value="ECO:0007669"/>
    <property type="project" value="TreeGrafter"/>
</dbReference>
<name>A0A8T4L4K9_9ARCH</name>
<keyword evidence="2 4" id="KW-0413">Isomerase</keyword>
<proteinExistence type="predicted"/>
<dbReference type="GO" id="GO:0004751">
    <property type="term" value="F:ribose-5-phosphate isomerase activity"/>
    <property type="evidence" value="ECO:0007669"/>
    <property type="project" value="UniProtKB-EC"/>
</dbReference>
<reference evidence="4" key="2">
    <citation type="submission" date="2021-05" db="EMBL/GenBank/DDBJ databases">
        <title>Protein family content uncovers lineage relationships and bacterial pathway maintenance mechanisms in DPANN archaea.</title>
        <authorList>
            <person name="Castelle C.J."/>
            <person name="Meheust R."/>
            <person name="Jaffe A.L."/>
            <person name="Seitz K."/>
            <person name="Gong X."/>
            <person name="Baker B.J."/>
            <person name="Banfield J.F."/>
        </authorList>
    </citation>
    <scope>NUCLEOTIDE SEQUENCE</scope>
    <source>
        <strain evidence="4">RIFCSPLOWO2_01_FULL_AR10_48_17</strain>
    </source>
</reference>
<evidence type="ECO:0000256" key="3">
    <source>
        <dbReference type="ARBA" id="ARBA00029734"/>
    </source>
</evidence>
<dbReference type="Pfam" id="PF06026">
    <property type="entry name" value="Rib_5-P_isom_A"/>
    <property type="match status" value="1"/>
</dbReference>
<dbReference type="Gene3D" id="3.30.70.260">
    <property type="match status" value="1"/>
</dbReference>
<evidence type="ECO:0000313" key="4">
    <source>
        <dbReference type="EMBL" id="MBS3061487.1"/>
    </source>
</evidence>
<evidence type="ECO:0000256" key="1">
    <source>
        <dbReference type="ARBA" id="ARBA00011959"/>
    </source>
</evidence>
<protein>
    <recommendedName>
        <fullName evidence="1">ribose-5-phosphate isomerase</fullName>
        <ecNumber evidence="1">5.3.1.6</ecNumber>
    </recommendedName>
    <alternativeName>
        <fullName evidence="3">Phosphoriboisomerase</fullName>
    </alternativeName>
</protein>
<dbReference type="Proteomes" id="UP000675968">
    <property type="component" value="Unassembled WGS sequence"/>
</dbReference>
<reference evidence="4" key="1">
    <citation type="submission" date="2021-03" db="EMBL/GenBank/DDBJ databases">
        <authorList>
            <person name="Jaffe A."/>
        </authorList>
    </citation>
    <scope>NUCLEOTIDE SEQUENCE</scope>
    <source>
        <strain evidence="4">RIFCSPLOWO2_01_FULL_AR10_48_17</strain>
    </source>
</reference>
<dbReference type="EC" id="5.3.1.6" evidence="1"/>
<dbReference type="AlphaFoldDB" id="A0A8T4L4K9"/>
<dbReference type="SUPFAM" id="SSF100950">
    <property type="entry name" value="NagB/RpiA/CoA transferase-like"/>
    <property type="match status" value="1"/>
</dbReference>
<comment type="caution">
    <text evidence="4">The sequence shown here is derived from an EMBL/GenBank/DDBJ whole genome shotgun (WGS) entry which is preliminary data.</text>
</comment>
<accession>A0A8T4L4K9</accession>
<dbReference type="GO" id="GO:0006014">
    <property type="term" value="P:D-ribose metabolic process"/>
    <property type="evidence" value="ECO:0007669"/>
    <property type="project" value="TreeGrafter"/>
</dbReference>
<dbReference type="InterPro" id="IPR037171">
    <property type="entry name" value="NagB/RpiA_transferase-like"/>
</dbReference>
<organism evidence="4 5">
    <name type="scientific">Candidatus Iainarchaeum sp</name>
    <dbReference type="NCBI Taxonomy" id="3101447"/>
    <lineage>
        <taxon>Archaea</taxon>
        <taxon>Candidatus Iainarchaeota</taxon>
        <taxon>Candidatus Iainarchaeia</taxon>
        <taxon>Candidatus Iainarchaeales</taxon>
        <taxon>Candidatus Iainarchaeaceae</taxon>
        <taxon>Candidatus Iainarchaeum</taxon>
    </lineage>
</organism>